<dbReference type="InParanoid" id="A7TQY1"/>
<dbReference type="GO" id="GO:0030134">
    <property type="term" value="C:COPII-coated ER to Golgi transport vesicle"/>
    <property type="evidence" value="ECO:0007669"/>
    <property type="project" value="TreeGrafter"/>
</dbReference>
<dbReference type="EMBL" id="DS480466">
    <property type="protein sequence ID" value="EDO15318.1"/>
    <property type="molecule type" value="Genomic_DNA"/>
</dbReference>
<dbReference type="Pfam" id="PF03388">
    <property type="entry name" value="Lectin_leg-like"/>
    <property type="match status" value="1"/>
</dbReference>
<proteinExistence type="predicted"/>
<feature type="domain" description="L-type lectin-like" evidence="7">
    <location>
        <begin position="186"/>
        <end position="328"/>
    </location>
</feature>
<dbReference type="GO" id="GO:0005537">
    <property type="term" value="F:D-mannose binding"/>
    <property type="evidence" value="ECO:0007669"/>
    <property type="project" value="TreeGrafter"/>
</dbReference>
<reference evidence="8 9" key="1">
    <citation type="journal article" date="2007" name="Proc. Natl. Acad. Sci. U.S.A.">
        <title>Independent sorting-out of thousands of duplicated gene pairs in two yeast species descended from a whole-genome duplication.</title>
        <authorList>
            <person name="Scannell D.R."/>
            <person name="Frank A.C."/>
            <person name="Conant G.C."/>
            <person name="Byrne K.P."/>
            <person name="Woolfit M."/>
            <person name="Wolfe K.H."/>
        </authorList>
    </citation>
    <scope>NUCLEOTIDE SEQUENCE [LARGE SCALE GENOMIC DNA]</scope>
    <source>
        <strain evidence="9">ATCC 22028 / DSM 70294 / BCRC 21397 / CBS 2163 / NBRC 10782 / NRRL Y-8283 / UCD 57-17</strain>
    </source>
</reference>
<dbReference type="InterPro" id="IPR051136">
    <property type="entry name" value="Intracellular_Lectin-GPT"/>
</dbReference>
<protein>
    <recommendedName>
        <fullName evidence="7">L-type lectin-like domain-containing protein</fullName>
    </recommendedName>
</protein>
<evidence type="ECO:0000256" key="5">
    <source>
        <dbReference type="ARBA" id="ARBA00023136"/>
    </source>
</evidence>
<dbReference type="PANTHER" id="PTHR12223">
    <property type="entry name" value="VESICULAR MANNOSE-BINDING LECTIN"/>
    <property type="match status" value="1"/>
</dbReference>
<evidence type="ECO:0000259" key="7">
    <source>
        <dbReference type="Pfam" id="PF03388"/>
    </source>
</evidence>
<dbReference type="SUPFAM" id="SSF49899">
    <property type="entry name" value="Concanavalin A-like lectins/glucanases"/>
    <property type="match status" value="1"/>
</dbReference>
<evidence type="ECO:0000313" key="8">
    <source>
        <dbReference type="EMBL" id="EDO15318.1"/>
    </source>
</evidence>
<evidence type="ECO:0000256" key="4">
    <source>
        <dbReference type="ARBA" id="ARBA00022989"/>
    </source>
</evidence>
<dbReference type="GO" id="GO:0005789">
    <property type="term" value="C:endoplasmic reticulum membrane"/>
    <property type="evidence" value="ECO:0007669"/>
    <property type="project" value="TreeGrafter"/>
</dbReference>
<dbReference type="PhylomeDB" id="A7TQY1"/>
<comment type="subcellular location">
    <subcellularLocation>
        <location evidence="1">Membrane</location>
        <topology evidence="1">Single-pass type I membrane protein</topology>
    </subcellularLocation>
</comment>
<dbReference type="Proteomes" id="UP000000267">
    <property type="component" value="Unassembled WGS sequence"/>
</dbReference>
<dbReference type="KEGG" id="vpo:Kpol_448p5"/>
<dbReference type="InterPro" id="IPR005052">
    <property type="entry name" value="Lectin_leg"/>
</dbReference>
<dbReference type="GO" id="GO:0005793">
    <property type="term" value="C:endoplasmic reticulum-Golgi intermediate compartment"/>
    <property type="evidence" value="ECO:0007669"/>
    <property type="project" value="TreeGrafter"/>
</dbReference>
<keyword evidence="4 6" id="KW-1133">Transmembrane helix</keyword>
<dbReference type="STRING" id="436907.A7TQY1"/>
<keyword evidence="9" id="KW-1185">Reference proteome</keyword>
<dbReference type="OMA" id="NIWIELY"/>
<dbReference type="AlphaFoldDB" id="A7TQY1"/>
<feature type="transmembrane region" description="Helical" evidence="6">
    <location>
        <begin position="411"/>
        <end position="432"/>
    </location>
</feature>
<dbReference type="CDD" id="cd07308">
    <property type="entry name" value="lectin_leg-like"/>
    <property type="match status" value="1"/>
</dbReference>
<dbReference type="eggNOG" id="ENOG502QVEK">
    <property type="taxonomic scope" value="Eukaryota"/>
</dbReference>
<keyword evidence="3" id="KW-0732">Signal</keyword>
<evidence type="ECO:0000256" key="1">
    <source>
        <dbReference type="ARBA" id="ARBA00004479"/>
    </source>
</evidence>
<evidence type="ECO:0000256" key="3">
    <source>
        <dbReference type="ARBA" id="ARBA00022729"/>
    </source>
</evidence>
<evidence type="ECO:0000256" key="6">
    <source>
        <dbReference type="SAM" id="Phobius"/>
    </source>
</evidence>
<dbReference type="Gene3D" id="2.60.120.200">
    <property type="match status" value="1"/>
</dbReference>
<dbReference type="HOGENOM" id="CLU_050744_0_0_1"/>
<dbReference type="GO" id="GO:0000139">
    <property type="term" value="C:Golgi membrane"/>
    <property type="evidence" value="ECO:0007669"/>
    <property type="project" value="TreeGrafter"/>
</dbReference>
<dbReference type="RefSeq" id="XP_001643176.1">
    <property type="nucleotide sequence ID" value="XM_001643126.1"/>
</dbReference>
<dbReference type="GeneID" id="5543404"/>
<name>A7TQY1_VANPO</name>
<accession>A7TQY1</accession>
<dbReference type="PANTHER" id="PTHR12223:SF45">
    <property type="entry name" value="RE50040P"/>
    <property type="match status" value="1"/>
</dbReference>
<dbReference type="OrthoDB" id="270293at2759"/>
<dbReference type="GO" id="GO:0006888">
    <property type="term" value="P:endoplasmic reticulum to Golgi vesicle-mediated transport"/>
    <property type="evidence" value="ECO:0007669"/>
    <property type="project" value="TreeGrafter"/>
</dbReference>
<organism evidence="9">
    <name type="scientific">Vanderwaltozyma polyspora (strain ATCC 22028 / DSM 70294 / BCRC 21397 / CBS 2163 / NBRC 10782 / NRRL Y-8283 / UCD 57-17)</name>
    <name type="common">Kluyveromyces polysporus</name>
    <dbReference type="NCBI Taxonomy" id="436907"/>
    <lineage>
        <taxon>Eukaryota</taxon>
        <taxon>Fungi</taxon>
        <taxon>Dikarya</taxon>
        <taxon>Ascomycota</taxon>
        <taxon>Saccharomycotina</taxon>
        <taxon>Saccharomycetes</taxon>
        <taxon>Saccharomycetales</taxon>
        <taxon>Saccharomycetaceae</taxon>
        <taxon>Vanderwaltozyma</taxon>
    </lineage>
</organism>
<gene>
    <name evidence="8" type="ORF">Kpol_448p5</name>
</gene>
<evidence type="ECO:0000313" key="9">
    <source>
        <dbReference type="Proteomes" id="UP000000267"/>
    </source>
</evidence>
<keyword evidence="5 6" id="KW-0472">Membrane</keyword>
<sequence>MKRDDRDKLVLGSIITFIFLIFQLCTRSIPNNYYQNGINPLIDPIERFKVDQESGNSIVRVKNEDASLAVPFLDKINKFWYVGGQPQIRNAEYIRLISASNPDSNGLIMSNGIGDNTINDFEIIMKFKISSNKDQINTKKATSSSEGLVLLITPENEFLTTDLHSTYSKRQYEINSGGILPSSTDLMGFPKNFPGLSLVLDCYQNDKSTITSAPFFDAFINNDPSKYHYDRFSDGKDSNIIKLNPNHIKLKDSMLSGDDVELRLIYLESINFLKIDIKYESEGNIWIELYQSKNPLFVPKNPKTGQRFIGVGALSNENPVNIDILNIQTNEFHWEGKDESIEESFDYVQKVQLFLQKEFGQRVTMERDEFIKWKYLKAQPSYKHTENTRKSTKFKKDKITNQTLPTRIARGLFKVVLYVLILAFIYLATVYIRVTIRHIKKRNNYNDGLLPRYV</sequence>
<evidence type="ECO:0000256" key="2">
    <source>
        <dbReference type="ARBA" id="ARBA00022692"/>
    </source>
</evidence>
<keyword evidence="2 6" id="KW-0812">Transmembrane</keyword>
<dbReference type="InterPro" id="IPR013320">
    <property type="entry name" value="ConA-like_dom_sf"/>
</dbReference>